<dbReference type="Proteomes" id="UP000001020">
    <property type="component" value="Chromosome"/>
</dbReference>
<name>Q8VIS6_MYCTO</name>
<dbReference type="KEGG" id="mtc:MT3957"/>
<dbReference type="HOGENOM" id="CLU_1494686_0_0_11"/>
<evidence type="ECO:0000313" key="2">
    <source>
        <dbReference type="Proteomes" id="UP000001020"/>
    </source>
</evidence>
<proteinExistence type="predicted"/>
<sequence length="180" mass="18685">MGLSKTIPRCRFSLPLVGRQGRFSSLRCGDSTVTPCSPTTMGGKEPGMETIASSDRCVCNRIPCRQWCSACRFRVLHGVSVGAVVWVGPGVDVVVGVDQFFRAAGGDRVAVGVAQLVGAAGGDRHPGAFGQLAGYGDGGLGVAMPLGGHQPVVERRQVAGRCAGQQADVGPTPQHRCRGR</sequence>
<accession>Q8VIS6</accession>
<evidence type="ECO:0000313" key="1">
    <source>
        <dbReference type="EMBL" id="AAK48324.1"/>
    </source>
</evidence>
<dbReference type="AlphaFoldDB" id="Q8VIS6"/>
<protein>
    <submittedName>
        <fullName evidence="1">Uncharacterized protein</fullName>
    </submittedName>
</protein>
<reference evidence="1 2" key="1">
    <citation type="journal article" date="2002" name="J. Bacteriol.">
        <title>Whole-genome comparison of Mycobacterium tuberculosis clinical and laboratory strains.</title>
        <authorList>
            <person name="Fleischmann R.D."/>
            <person name="Alland D."/>
            <person name="Eisen J.A."/>
            <person name="Carpenter L."/>
            <person name="White O."/>
            <person name="Peterson J."/>
            <person name="DeBoy R."/>
            <person name="Dodson R."/>
            <person name="Gwinn M."/>
            <person name="Haft D."/>
            <person name="Hickey E."/>
            <person name="Kolonay J.F."/>
            <person name="Nelson W.C."/>
            <person name="Umayam L.A."/>
            <person name="Ermolaeva M."/>
            <person name="Salzberg S.L."/>
            <person name="Delcher A."/>
            <person name="Utterback T."/>
            <person name="Weidman J."/>
            <person name="Khouri H."/>
            <person name="Gill J."/>
            <person name="Mikula A."/>
            <person name="Bishai W."/>
            <person name="Jacobs Jr W.R.Jr."/>
            <person name="Venter J.C."/>
            <person name="Fraser C.M."/>
        </authorList>
    </citation>
    <scope>NUCLEOTIDE SEQUENCE [LARGE SCALE GENOMIC DNA]</scope>
    <source>
        <strain evidence="2">CDC 1551 / Oshkosh</strain>
    </source>
</reference>
<gene>
    <name evidence="1" type="ordered locus">MT3957</name>
</gene>
<dbReference type="EMBL" id="AE000516">
    <property type="protein sequence ID" value="AAK48324.1"/>
    <property type="molecule type" value="Genomic_DNA"/>
</dbReference>
<keyword evidence="2" id="KW-1185">Reference proteome</keyword>
<organism evidence="1 2">
    <name type="scientific">Mycobacterium tuberculosis (strain CDC 1551 / Oshkosh)</name>
    <dbReference type="NCBI Taxonomy" id="83331"/>
    <lineage>
        <taxon>Bacteria</taxon>
        <taxon>Bacillati</taxon>
        <taxon>Actinomycetota</taxon>
        <taxon>Actinomycetes</taxon>
        <taxon>Mycobacteriales</taxon>
        <taxon>Mycobacteriaceae</taxon>
        <taxon>Mycobacterium</taxon>
        <taxon>Mycobacterium tuberculosis complex</taxon>
    </lineage>
</organism>